<keyword evidence="1" id="KW-1133">Transmembrane helix</keyword>
<proteinExistence type="predicted"/>
<gene>
    <name evidence="2" type="ordered locus">AALP_Aa8g286500</name>
</gene>
<keyword evidence="3" id="KW-1185">Reference proteome</keyword>
<organism evidence="2 3">
    <name type="scientific">Arabis alpina</name>
    <name type="common">Alpine rock-cress</name>
    <dbReference type="NCBI Taxonomy" id="50452"/>
    <lineage>
        <taxon>Eukaryota</taxon>
        <taxon>Viridiplantae</taxon>
        <taxon>Streptophyta</taxon>
        <taxon>Embryophyta</taxon>
        <taxon>Tracheophyta</taxon>
        <taxon>Spermatophyta</taxon>
        <taxon>Magnoliopsida</taxon>
        <taxon>eudicotyledons</taxon>
        <taxon>Gunneridae</taxon>
        <taxon>Pentapetalae</taxon>
        <taxon>rosids</taxon>
        <taxon>malvids</taxon>
        <taxon>Brassicales</taxon>
        <taxon>Brassicaceae</taxon>
        <taxon>Arabideae</taxon>
        <taxon>Arabis</taxon>
    </lineage>
</organism>
<keyword evidence="1" id="KW-0812">Transmembrane</keyword>
<feature type="transmembrane region" description="Helical" evidence="1">
    <location>
        <begin position="29"/>
        <end position="47"/>
    </location>
</feature>
<name>A0A087GA37_ARAAL</name>
<dbReference type="Gramene" id="KFK26739">
    <property type="protein sequence ID" value="KFK26739"/>
    <property type="gene ID" value="AALP_AA8G286500"/>
</dbReference>
<evidence type="ECO:0000313" key="2">
    <source>
        <dbReference type="EMBL" id="KFK26739.1"/>
    </source>
</evidence>
<reference evidence="3" key="1">
    <citation type="journal article" date="2015" name="Nat. Plants">
        <title>Genome expansion of Arabis alpina linked with retrotransposition and reduced symmetric DNA methylation.</title>
        <authorList>
            <person name="Willing E.M."/>
            <person name="Rawat V."/>
            <person name="Mandakova T."/>
            <person name="Maumus F."/>
            <person name="James G.V."/>
            <person name="Nordstroem K.J."/>
            <person name="Becker C."/>
            <person name="Warthmann N."/>
            <person name="Chica C."/>
            <person name="Szarzynska B."/>
            <person name="Zytnicki M."/>
            <person name="Albani M.C."/>
            <person name="Kiefer C."/>
            <person name="Bergonzi S."/>
            <person name="Castaings L."/>
            <person name="Mateos J.L."/>
            <person name="Berns M.C."/>
            <person name="Bujdoso N."/>
            <person name="Piofczyk T."/>
            <person name="de Lorenzo L."/>
            <person name="Barrero-Sicilia C."/>
            <person name="Mateos I."/>
            <person name="Piednoel M."/>
            <person name="Hagmann J."/>
            <person name="Chen-Min-Tao R."/>
            <person name="Iglesias-Fernandez R."/>
            <person name="Schuster S.C."/>
            <person name="Alonso-Blanco C."/>
            <person name="Roudier F."/>
            <person name="Carbonero P."/>
            <person name="Paz-Ares J."/>
            <person name="Davis S.J."/>
            <person name="Pecinka A."/>
            <person name="Quesneville H."/>
            <person name="Colot V."/>
            <person name="Lysak M.A."/>
            <person name="Weigel D."/>
            <person name="Coupland G."/>
            <person name="Schneeberger K."/>
        </authorList>
    </citation>
    <scope>NUCLEOTIDE SEQUENCE [LARGE SCALE GENOMIC DNA]</scope>
    <source>
        <strain evidence="3">cv. Pajares</strain>
    </source>
</reference>
<evidence type="ECO:0000256" key="1">
    <source>
        <dbReference type="SAM" id="Phobius"/>
    </source>
</evidence>
<dbReference type="EMBL" id="CM002876">
    <property type="protein sequence ID" value="KFK26739.1"/>
    <property type="molecule type" value="Genomic_DNA"/>
</dbReference>
<accession>A0A087GA37</accession>
<evidence type="ECO:0000313" key="3">
    <source>
        <dbReference type="Proteomes" id="UP000029120"/>
    </source>
</evidence>
<protein>
    <submittedName>
        <fullName evidence="2">Uncharacterized protein</fullName>
    </submittedName>
</protein>
<keyword evidence="1" id="KW-0472">Membrane</keyword>
<dbReference type="AlphaFoldDB" id="A0A087GA37"/>
<sequence length="48" mass="5340">MACLEAPPCSDLPPVIGLPLRQASTFGDGWVFMWRVAFVLTVKLFVIF</sequence>
<dbReference type="Proteomes" id="UP000029120">
    <property type="component" value="Chromosome 8"/>
</dbReference>